<feature type="region of interest" description="Disordered" evidence="6">
    <location>
        <begin position="52"/>
        <end position="83"/>
    </location>
</feature>
<dbReference type="AlphaFoldDB" id="E9DTS9"/>
<dbReference type="HOGENOM" id="CLU_020019_5_1_1"/>
<evidence type="ECO:0000256" key="4">
    <source>
        <dbReference type="ARBA" id="ARBA00023136"/>
    </source>
</evidence>
<dbReference type="PANTHER" id="PTHR47002:SF2">
    <property type="entry name" value="AQUAPORIN AQPAE.A-LIKE"/>
    <property type="match status" value="1"/>
</dbReference>
<dbReference type="Pfam" id="PF00230">
    <property type="entry name" value="MIP"/>
    <property type="match status" value="1"/>
</dbReference>
<evidence type="ECO:0000256" key="5">
    <source>
        <dbReference type="RuleBase" id="RU000477"/>
    </source>
</evidence>
<proteinExistence type="inferred from homology"/>
<dbReference type="GO" id="GO:0015267">
    <property type="term" value="F:channel activity"/>
    <property type="evidence" value="ECO:0007669"/>
    <property type="project" value="InterPro"/>
</dbReference>
<keyword evidence="9" id="KW-1185">Reference proteome</keyword>
<evidence type="ECO:0000313" key="8">
    <source>
        <dbReference type="EMBL" id="EFY92789.1"/>
    </source>
</evidence>
<feature type="transmembrane region" description="Helical" evidence="7">
    <location>
        <begin position="252"/>
        <end position="272"/>
    </location>
</feature>
<dbReference type="OMA" id="IWIAFDH"/>
<organism evidence="9">
    <name type="scientific">Metarhizium acridum (strain CQMa 102)</name>
    <dbReference type="NCBI Taxonomy" id="655827"/>
    <lineage>
        <taxon>Eukaryota</taxon>
        <taxon>Fungi</taxon>
        <taxon>Dikarya</taxon>
        <taxon>Ascomycota</taxon>
        <taxon>Pezizomycotina</taxon>
        <taxon>Sordariomycetes</taxon>
        <taxon>Hypocreomycetidae</taxon>
        <taxon>Hypocreales</taxon>
        <taxon>Clavicipitaceae</taxon>
        <taxon>Metarhizium</taxon>
    </lineage>
</organism>
<feature type="transmembrane region" description="Helical" evidence="7">
    <location>
        <begin position="159"/>
        <end position="177"/>
    </location>
</feature>
<dbReference type="GeneID" id="19245338"/>
<feature type="compositionally biased region" description="Basic and acidic residues" evidence="6">
    <location>
        <begin position="74"/>
        <end position="83"/>
    </location>
</feature>
<name>E9DTS9_METAQ</name>
<evidence type="ECO:0000256" key="6">
    <source>
        <dbReference type="SAM" id="MobiDB-lite"/>
    </source>
</evidence>
<evidence type="ECO:0000256" key="1">
    <source>
        <dbReference type="ARBA" id="ARBA00004141"/>
    </source>
</evidence>
<dbReference type="KEGG" id="maw:19245338"/>
<dbReference type="Gene3D" id="1.20.1080.10">
    <property type="entry name" value="Glycerol uptake facilitator protein"/>
    <property type="match status" value="1"/>
</dbReference>
<feature type="transmembrane region" description="Helical" evidence="7">
    <location>
        <begin position="284"/>
        <end position="304"/>
    </location>
</feature>
<protein>
    <recommendedName>
        <fullName evidence="10">Aquaporin-like protein</fullName>
    </recommendedName>
</protein>
<dbReference type="Proteomes" id="UP000002499">
    <property type="component" value="Unassembled WGS sequence"/>
</dbReference>
<dbReference type="EMBL" id="GL698473">
    <property type="protein sequence ID" value="EFY92789.1"/>
    <property type="molecule type" value="Genomic_DNA"/>
</dbReference>
<feature type="transmembrane region" description="Helical" evidence="7">
    <location>
        <begin position="125"/>
        <end position="147"/>
    </location>
</feature>
<comment type="similarity">
    <text evidence="5">Belongs to the MIP/aquaporin (TC 1.A.8) family.</text>
</comment>
<keyword evidence="4 7" id="KW-0472">Membrane</keyword>
<dbReference type="PANTHER" id="PTHR47002">
    <property type="entry name" value="AQUAPORIN-LIKE"/>
    <property type="match status" value="1"/>
</dbReference>
<keyword evidence="3 7" id="KW-1133">Transmembrane helix</keyword>
<dbReference type="OrthoDB" id="3222at2759"/>
<dbReference type="SUPFAM" id="SSF81338">
    <property type="entry name" value="Aquaporin-like"/>
    <property type="match status" value="1"/>
</dbReference>
<sequence length="369" mass="39068">MPSYQSSRNSEHDPSPAAPNAYTRLRSVTKPHFCAPLPPPSYLGIAACKMSKRAAPSSPPPQSVMPSAPQTPDRVSEESKPTLERGMSVAAFDGSFAPLVRPTVRREKPWYKDRDYFLAGWLSPAIWRAAVVEAIATSCLAYASLLAASTLVSYNTPRIGGYIGIFNTILLAILIYATSPASGGHMNPMITFSAILAGICPVPRGVLYLCAQLLGASLAGGILTGVWGEEKAAGIHGGGCFFTPSVTSAGQVFLNEAAASFVVLYLAYGVGLDPRQAILFGPRLGPLLVGASLGLVSFASSGIAEGYGGAQANPARCFAAAIARKDMSYQWIWWFGPAAAAVLLAVFYNAIPPHHTDNQQPKERQHQSN</sequence>
<dbReference type="STRING" id="655827.E9DTS9"/>
<reference evidence="8 9" key="1">
    <citation type="journal article" date="2011" name="PLoS Genet.">
        <title>Genome sequencing and comparative transcriptomics of the model entomopathogenic fungi Metarhizium anisopliae and M. acridum.</title>
        <authorList>
            <person name="Gao Q."/>
            <person name="Jin K."/>
            <person name="Ying S.H."/>
            <person name="Zhang Y."/>
            <person name="Xiao G."/>
            <person name="Shang Y."/>
            <person name="Duan Z."/>
            <person name="Hu X."/>
            <person name="Xie X.Q."/>
            <person name="Zhou G."/>
            <person name="Peng G."/>
            <person name="Luo Z."/>
            <person name="Huang W."/>
            <person name="Wang B."/>
            <person name="Fang W."/>
            <person name="Wang S."/>
            <person name="Zhong Y."/>
            <person name="Ma L.J."/>
            <person name="St Leger R.J."/>
            <person name="Zhao G.P."/>
            <person name="Pei Y."/>
            <person name="Feng M.G."/>
            <person name="Xia Y."/>
            <person name="Wang C."/>
        </authorList>
    </citation>
    <scope>NUCLEOTIDE SEQUENCE [LARGE SCALE GENOMIC DNA]</scope>
    <source>
        <strain evidence="8 9">CQMa 102</strain>
    </source>
</reference>
<dbReference type="InterPro" id="IPR023271">
    <property type="entry name" value="Aquaporin-like"/>
</dbReference>
<dbReference type="InParanoid" id="E9DTS9"/>
<evidence type="ECO:0000256" key="7">
    <source>
        <dbReference type="SAM" id="Phobius"/>
    </source>
</evidence>
<dbReference type="eggNOG" id="KOG0223">
    <property type="taxonomic scope" value="Eukaryota"/>
</dbReference>
<comment type="subcellular location">
    <subcellularLocation>
        <location evidence="1">Membrane</location>
        <topology evidence="1">Multi-pass membrane protein</topology>
    </subcellularLocation>
</comment>
<evidence type="ECO:0000256" key="3">
    <source>
        <dbReference type="ARBA" id="ARBA00022989"/>
    </source>
</evidence>
<evidence type="ECO:0000256" key="2">
    <source>
        <dbReference type="ARBA" id="ARBA00022692"/>
    </source>
</evidence>
<dbReference type="PRINTS" id="PR00783">
    <property type="entry name" value="MINTRINSICP"/>
</dbReference>
<keyword evidence="2 5" id="KW-0812">Transmembrane</keyword>
<evidence type="ECO:0008006" key="10">
    <source>
        <dbReference type="Google" id="ProtNLM"/>
    </source>
</evidence>
<accession>E9DTS9</accession>
<keyword evidence="5" id="KW-0813">Transport</keyword>
<gene>
    <name evidence="8" type="ORF">MAC_01027</name>
</gene>
<dbReference type="InterPro" id="IPR000425">
    <property type="entry name" value="MIP"/>
</dbReference>
<evidence type="ECO:0000313" key="9">
    <source>
        <dbReference type="Proteomes" id="UP000002499"/>
    </source>
</evidence>
<dbReference type="GO" id="GO:0016020">
    <property type="term" value="C:membrane"/>
    <property type="evidence" value="ECO:0007669"/>
    <property type="project" value="UniProtKB-SubCell"/>
</dbReference>
<feature type="region of interest" description="Disordered" evidence="6">
    <location>
        <begin position="1"/>
        <end position="23"/>
    </location>
</feature>
<feature type="transmembrane region" description="Helical" evidence="7">
    <location>
        <begin position="331"/>
        <end position="351"/>
    </location>
</feature>